<evidence type="ECO:0000313" key="1">
    <source>
        <dbReference type="EMBL" id="KIK93770.1"/>
    </source>
</evidence>
<organism evidence="1 2">
    <name type="scientific">Paxillus rubicundulus Ve08.2h10</name>
    <dbReference type="NCBI Taxonomy" id="930991"/>
    <lineage>
        <taxon>Eukaryota</taxon>
        <taxon>Fungi</taxon>
        <taxon>Dikarya</taxon>
        <taxon>Basidiomycota</taxon>
        <taxon>Agaricomycotina</taxon>
        <taxon>Agaricomycetes</taxon>
        <taxon>Agaricomycetidae</taxon>
        <taxon>Boletales</taxon>
        <taxon>Paxilineae</taxon>
        <taxon>Paxillaceae</taxon>
        <taxon>Paxillus</taxon>
    </lineage>
</organism>
<protein>
    <submittedName>
        <fullName evidence="1">Unplaced genomic scaffold scaffold_335, whole genome shotgun sequence</fullName>
    </submittedName>
</protein>
<accession>A0A0D0E779</accession>
<keyword evidence="2" id="KW-1185">Reference proteome</keyword>
<dbReference type="HOGENOM" id="CLU_180191_3_0_1"/>
<dbReference type="OrthoDB" id="3146759at2759"/>
<sequence>MCYRITQYSEYSCGHQFVIRQQIVDCNQQKCRFSGMHDSEYHSCAATCAQRLLPDQAIITDTLARLCPRCGSMANGH</sequence>
<dbReference type="Proteomes" id="UP000054538">
    <property type="component" value="Unassembled WGS sequence"/>
</dbReference>
<reference evidence="2" key="2">
    <citation type="submission" date="2015-01" db="EMBL/GenBank/DDBJ databases">
        <title>Evolutionary Origins and Diversification of the Mycorrhizal Mutualists.</title>
        <authorList>
            <consortium name="DOE Joint Genome Institute"/>
            <consortium name="Mycorrhizal Genomics Consortium"/>
            <person name="Kohler A."/>
            <person name="Kuo A."/>
            <person name="Nagy L.G."/>
            <person name="Floudas D."/>
            <person name="Copeland A."/>
            <person name="Barry K.W."/>
            <person name="Cichocki N."/>
            <person name="Veneault-Fourrey C."/>
            <person name="LaButti K."/>
            <person name="Lindquist E.A."/>
            <person name="Lipzen A."/>
            <person name="Lundell T."/>
            <person name="Morin E."/>
            <person name="Murat C."/>
            <person name="Riley R."/>
            <person name="Ohm R."/>
            <person name="Sun H."/>
            <person name="Tunlid A."/>
            <person name="Henrissat B."/>
            <person name="Grigoriev I.V."/>
            <person name="Hibbett D.S."/>
            <person name="Martin F."/>
        </authorList>
    </citation>
    <scope>NUCLEOTIDE SEQUENCE [LARGE SCALE GENOMIC DNA]</scope>
    <source>
        <strain evidence="2">Ve08.2h10</strain>
    </source>
</reference>
<dbReference type="AlphaFoldDB" id="A0A0D0E779"/>
<gene>
    <name evidence="1" type="ORF">PAXRUDRAFT_493888</name>
</gene>
<reference evidence="1 2" key="1">
    <citation type="submission" date="2014-04" db="EMBL/GenBank/DDBJ databases">
        <authorList>
            <consortium name="DOE Joint Genome Institute"/>
            <person name="Kuo A."/>
            <person name="Kohler A."/>
            <person name="Jargeat P."/>
            <person name="Nagy L.G."/>
            <person name="Floudas D."/>
            <person name="Copeland A."/>
            <person name="Barry K.W."/>
            <person name="Cichocki N."/>
            <person name="Veneault-Fourrey C."/>
            <person name="LaButti K."/>
            <person name="Lindquist E.A."/>
            <person name="Lipzen A."/>
            <person name="Lundell T."/>
            <person name="Morin E."/>
            <person name="Murat C."/>
            <person name="Sun H."/>
            <person name="Tunlid A."/>
            <person name="Henrissat B."/>
            <person name="Grigoriev I.V."/>
            <person name="Hibbett D.S."/>
            <person name="Martin F."/>
            <person name="Nordberg H.P."/>
            <person name="Cantor M.N."/>
            <person name="Hua S.X."/>
        </authorList>
    </citation>
    <scope>NUCLEOTIDE SEQUENCE [LARGE SCALE GENOMIC DNA]</scope>
    <source>
        <strain evidence="1 2">Ve08.2h10</strain>
    </source>
</reference>
<dbReference type="InParanoid" id="A0A0D0E779"/>
<name>A0A0D0E779_9AGAM</name>
<dbReference type="EMBL" id="KN825157">
    <property type="protein sequence ID" value="KIK93770.1"/>
    <property type="molecule type" value="Genomic_DNA"/>
</dbReference>
<proteinExistence type="predicted"/>
<evidence type="ECO:0000313" key="2">
    <source>
        <dbReference type="Proteomes" id="UP000054538"/>
    </source>
</evidence>